<organism evidence="2 3">
    <name type="scientific">Caenorhabditis tropicalis</name>
    <dbReference type="NCBI Taxonomy" id="1561998"/>
    <lineage>
        <taxon>Eukaryota</taxon>
        <taxon>Metazoa</taxon>
        <taxon>Ecdysozoa</taxon>
        <taxon>Nematoda</taxon>
        <taxon>Chromadorea</taxon>
        <taxon>Rhabditida</taxon>
        <taxon>Rhabditina</taxon>
        <taxon>Rhabditomorpha</taxon>
        <taxon>Rhabditoidea</taxon>
        <taxon>Rhabditidae</taxon>
        <taxon>Peloderinae</taxon>
        <taxon>Caenorhabditis</taxon>
    </lineage>
</organism>
<feature type="region of interest" description="Disordered" evidence="1">
    <location>
        <begin position="116"/>
        <end position="141"/>
    </location>
</feature>
<dbReference type="InterPro" id="IPR039041">
    <property type="entry name" value="Nav/unc-53"/>
</dbReference>
<dbReference type="Proteomes" id="UP000095282">
    <property type="component" value="Unplaced"/>
</dbReference>
<dbReference type="WBParaSite" id="Csp11.Scaffold629.g16341.t1">
    <property type="protein sequence ID" value="Csp11.Scaffold629.g16341.t1"/>
    <property type="gene ID" value="Csp11.Scaffold629.g16341"/>
</dbReference>
<feature type="region of interest" description="Disordered" evidence="1">
    <location>
        <begin position="206"/>
        <end position="236"/>
    </location>
</feature>
<dbReference type="GO" id="GO:0022008">
    <property type="term" value="P:neurogenesis"/>
    <property type="evidence" value="ECO:0007669"/>
    <property type="project" value="InterPro"/>
</dbReference>
<accession>A0A1I7U9W3</accession>
<dbReference type="STRING" id="1561998.A0A1I7U9W3"/>
<evidence type="ECO:0000313" key="2">
    <source>
        <dbReference type="Proteomes" id="UP000095282"/>
    </source>
</evidence>
<dbReference type="eggNOG" id="ENOG502QPT3">
    <property type="taxonomic scope" value="Eukaryota"/>
</dbReference>
<keyword evidence="2" id="KW-1185">Reference proteome</keyword>
<evidence type="ECO:0000313" key="3">
    <source>
        <dbReference type="WBParaSite" id="Csp11.Scaffold629.g16341.t1"/>
    </source>
</evidence>
<name>A0A1I7U9W3_9PELO</name>
<dbReference type="PANTHER" id="PTHR12784">
    <property type="entry name" value="STEERIN"/>
    <property type="match status" value="1"/>
</dbReference>
<reference evidence="3" key="1">
    <citation type="submission" date="2016-11" db="UniProtKB">
        <authorList>
            <consortium name="WormBaseParasite"/>
        </authorList>
    </citation>
    <scope>IDENTIFICATION</scope>
</reference>
<dbReference type="AlphaFoldDB" id="A0A1I7U9W3"/>
<evidence type="ECO:0000256" key="1">
    <source>
        <dbReference type="SAM" id="MobiDB-lite"/>
    </source>
</evidence>
<proteinExistence type="predicted"/>
<sequence>MERRRHLWLNRKRDHLPINFLFPNEHLSFPNISFSQSSTSDEKSPSSEDLTLNSSIVTAIRQPIAATVSPTVINKPVEEKPTLAVKGMTKKETNQPSERTNQPAIGVVSPIMAHKKIPNDSTSPEKPDTLPEKLQSVDMPPPPVPLKSFERVPPKMAPLRQPPTYDLLLKQGKITSPVKSFGYEQVDSSASEDSIVAHAAQVQMALPVQKNSGNHSSLERRMQKNKTSESSGYASDAGVAMCAKMREKLKEYDDMTRRAQNGYPDKDRS</sequence>
<protein>
    <submittedName>
        <fullName evidence="3">ZM domain-containing protein</fullName>
    </submittedName>
</protein>
<dbReference type="PANTHER" id="PTHR12784:SF28">
    <property type="entry name" value="PROTEIN SICKIE"/>
    <property type="match status" value="1"/>
</dbReference>